<dbReference type="RefSeq" id="WP_104438673.1">
    <property type="nucleotide sequence ID" value="NZ_PTJA01000012.1"/>
</dbReference>
<dbReference type="OrthoDB" id="1633927at2"/>
<dbReference type="Gene3D" id="1.20.1260.120">
    <property type="entry name" value="Protein of unknown function DUF2935"/>
    <property type="match status" value="1"/>
</dbReference>
<sequence length="297" mass="34078">MTSKESYIQCSLQYHLFWIRILKEHAIFIEATMPPPGKEYADQADTYKQQYDQLLEVAIKLSNGVIPLSVLESGQFYTQYTEEAERLAQLNTGITINSQLTRMAYDIVPCTTDYTATNKNEQDVFMLNQNLLNLTTSFVQFQADLLNKRVSCGLFTMMYTADILHILMEAKRYLEILKRLQSRDDSLLSDYKSFWSHNMADHAKVMRGQLDPTETTYFNAANQFANTFDQLSTAEMNPDTFPSDREILSDAIAISDFKSDTTNGLITCKIQAIMLALYTDHLLREANHFIYLMYAGS</sequence>
<evidence type="ECO:0000313" key="2">
    <source>
        <dbReference type="Proteomes" id="UP000237749"/>
    </source>
</evidence>
<organism evidence="1 2">
    <name type="scientific">Lacrimispora xylanisolvens</name>
    <dbReference type="NCBI Taxonomy" id="384636"/>
    <lineage>
        <taxon>Bacteria</taxon>
        <taxon>Bacillati</taxon>
        <taxon>Bacillota</taxon>
        <taxon>Clostridia</taxon>
        <taxon>Lachnospirales</taxon>
        <taxon>Lachnospiraceae</taxon>
        <taxon>Lacrimispora</taxon>
    </lineage>
</organism>
<reference evidence="1 2" key="1">
    <citation type="submission" date="2018-02" db="EMBL/GenBank/DDBJ databases">
        <title>Genomic Encyclopedia of Archaeal and Bacterial Type Strains, Phase II (KMG-II): from individual species to whole genera.</title>
        <authorList>
            <person name="Goeker M."/>
        </authorList>
    </citation>
    <scope>NUCLEOTIDE SEQUENCE [LARGE SCALE GENOMIC DNA]</scope>
    <source>
        <strain evidence="1 2">DSM 3808</strain>
    </source>
</reference>
<keyword evidence="2" id="KW-1185">Reference proteome</keyword>
<proteinExistence type="predicted"/>
<dbReference type="Proteomes" id="UP000237749">
    <property type="component" value="Unassembled WGS sequence"/>
</dbReference>
<dbReference type="EMBL" id="PTJA01000012">
    <property type="protein sequence ID" value="PPK78982.1"/>
    <property type="molecule type" value="Genomic_DNA"/>
</dbReference>
<dbReference type="InterPro" id="IPR021328">
    <property type="entry name" value="CotB-like"/>
</dbReference>
<dbReference type="SUPFAM" id="SSF158430">
    <property type="entry name" value="Bacillus cereus metalloprotein-like"/>
    <property type="match status" value="2"/>
</dbReference>
<evidence type="ECO:0000313" key="1">
    <source>
        <dbReference type="EMBL" id="PPK78982.1"/>
    </source>
</evidence>
<comment type="caution">
    <text evidence="1">The sequence shown here is derived from an EMBL/GenBank/DDBJ whole genome shotgun (WGS) entry which is preliminary data.</text>
</comment>
<dbReference type="AlphaFoldDB" id="A0A2S6HN98"/>
<dbReference type="Pfam" id="PF11155">
    <property type="entry name" value="DUF2935"/>
    <property type="match status" value="2"/>
</dbReference>
<protein>
    <recommendedName>
        <fullName evidence="3">DUF2935 family protein</fullName>
    </recommendedName>
</protein>
<accession>A0A2S6HN98</accession>
<evidence type="ECO:0008006" key="3">
    <source>
        <dbReference type="Google" id="ProtNLM"/>
    </source>
</evidence>
<gene>
    <name evidence="1" type="ORF">BXY41_112142</name>
</gene>
<name>A0A2S6HN98_9FIRM</name>